<dbReference type="Pfam" id="PF15043">
    <property type="entry name" value="CNRIP1"/>
    <property type="match status" value="1"/>
</dbReference>
<dbReference type="WBParaSite" id="scf7180000416478.g415">
    <property type="protein sequence ID" value="scf7180000416478.g415"/>
    <property type="gene ID" value="scf7180000416478.g415"/>
</dbReference>
<comment type="subunit">
    <text evidence="4">Interacts with the cannabinoid receptor CNR1 (via C-terminus). Does not interact with cannabinoid receptor CNR2.</text>
</comment>
<keyword evidence="6" id="KW-1185">Reference proteome</keyword>
<comment type="function">
    <text evidence="1">Suppresses cannabinoid receptor CNR1-mediated tonic inhibition of voltage-gated calcium channels.</text>
</comment>
<dbReference type="GO" id="GO:0005886">
    <property type="term" value="C:plasma membrane"/>
    <property type="evidence" value="ECO:0007669"/>
    <property type="project" value="TreeGrafter"/>
</dbReference>
<evidence type="ECO:0000313" key="6">
    <source>
        <dbReference type="Proteomes" id="UP000887560"/>
    </source>
</evidence>
<feature type="region of interest" description="Disordered" evidence="5">
    <location>
        <begin position="1"/>
        <end position="40"/>
    </location>
</feature>
<evidence type="ECO:0000256" key="3">
    <source>
        <dbReference type="ARBA" id="ARBA00015651"/>
    </source>
</evidence>
<dbReference type="Proteomes" id="UP000887560">
    <property type="component" value="Unplaced"/>
</dbReference>
<comment type="similarity">
    <text evidence="2">Belongs to the CNRIP family.</text>
</comment>
<dbReference type="PANTHER" id="PTHR31952:SF1">
    <property type="entry name" value="CB1 CANNABINOID RECEPTOR-INTERACTING PROTEIN 1"/>
    <property type="match status" value="1"/>
</dbReference>
<evidence type="ECO:0000256" key="5">
    <source>
        <dbReference type="SAM" id="MobiDB-lite"/>
    </source>
</evidence>
<evidence type="ECO:0000256" key="4">
    <source>
        <dbReference type="ARBA" id="ARBA00026030"/>
    </source>
</evidence>
<dbReference type="GO" id="GO:0031718">
    <property type="term" value="F:type 1 cannabinoid receptor binding"/>
    <property type="evidence" value="ECO:0007669"/>
    <property type="project" value="TreeGrafter"/>
</dbReference>
<evidence type="ECO:0000313" key="7">
    <source>
        <dbReference type="WBParaSite" id="scf7180000416478.g415"/>
    </source>
</evidence>
<organism evidence="6 7">
    <name type="scientific">Meloidogyne floridensis</name>
    <dbReference type="NCBI Taxonomy" id="298350"/>
    <lineage>
        <taxon>Eukaryota</taxon>
        <taxon>Metazoa</taxon>
        <taxon>Ecdysozoa</taxon>
        <taxon>Nematoda</taxon>
        <taxon>Chromadorea</taxon>
        <taxon>Rhabditida</taxon>
        <taxon>Tylenchina</taxon>
        <taxon>Tylenchomorpha</taxon>
        <taxon>Tylenchoidea</taxon>
        <taxon>Meloidogynidae</taxon>
        <taxon>Meloidogyninae</taxon>
        <taxon>Meloidogyne</taxon>
    </lineage>
</organism>
<evidence type="ECO:0000256" key="1">
    <source>
        <dbReference type="ARBA" id="ARBA00003884"/>
    </source>
</evidence>
<sequence>MTVDVQQAANSCVEKQQNSNNASKTNIEDGSNNVTFKQDGSRFPTSQRTIKLITNCKYQIVLTSKPAQEFTSLHLAGSDLELIPEKGQGIGSYSAIWDTAGIEPTRRGGRQDILFVLQGQNQTLTQKLQTKFYGKQDSHGIIGHRLEALVWNWPWADIVPDGPEFVSQIKKLLAEKTRQEAKKDVSSGLLVQNRP</sequence>
<protein>
    <recommendedName>
        <fullName evidence="3">CB1 cannabinoid receptor-interacting protein 1</fullName>
    </recommendedName>
</protein>
<dbReference type="PANTHER" id="PTHR31952">
    <property type="entry name" value="CB1 CANNABINOID RECEPTOR-INTERACTING PROTEIN 1"/>
    <property type="match status" value="1"/>
</dbReference>
<reference evidence="7" key="1">
    <citation type="submission" date="2022-11" db="UniProtKB">
        <authorList>
            <consortium name="WormBaseParasite"/>
        </authorList>
    </citation>
    <scope>IDENTIFICATION</scope>
</reference>
<name>A0A915NHB7_9BILA</name>
<proteinExistence type="inferred from homology"/>
<accession>A0A915NHB7</accession>
<evidence type="ECO:0000256" key="2">
    <source>
        <dbReference type="ARBA" id="ARBA00007288"/>
    </source>
</evidence>
<dbReference type="InterPro" id="IPR029204">
    <property type="entry name" value="CNRIP1"/>
</dbReference>
<dbReference type="AlphaFoldDB" id="A0A915NHB7"/>